<feature type="domain" description="AB hydrolase-1" evidence="1">
    <location>
        <begin position="57"/>
        <end position="284"/>
    </location>
</feature>
<evidence type="ECO:0000313" key="2">
    <source>
        <dbReference type="EMBL" id="KAL1592487.1"/>
    </source>
</evidence>
<dbReference type="PANTHER" id="PTHR43433:SF5">
    <property type="entry name" value="AB HYDROLASE-1 DOMAIN-CONTAINING PROTEIN"/>
    <property type="match status" value="1"/>
</dbReference>
<dbReference type="EMBL" id="JAKIXB020000046">
    <property type="protein sequence ID" value="KAL1592487.1"/>
    <property type="molecule type" value="Genomic_DNA"/>
</dbReference>
<dbReference type="InterPro" id="IPR029058">
    <property type="entry name" value="AB_hydrolase_fold"/>
</dbReference>
<organism evidence="2 3">
    <name type="scientific">Nothophoma quercina</name>
    <dbReference type="NCBI Taxonomy" id="749835"/>
    <lineage>
        <taxon>Eukaryota</taxon>
        <taxon>Fungi</taxon>
        <taxon>Dikarya</taxon>
        <taxon>Ascomycota</taxon>
        <taxon>Pezizomycotina</taxon>
        <taxon>Dothideomycetes</taxon>
        <taxon>Pleosporomycetidae</taxon>
        <taxon>Pleosporales</taxon>
        <taxon>Pleosporineae</taxon>
        <taxon>Didymellaceae</taxon>
        <taxon>Nothophoma</taxon>
    </lineage>
</organism>
<dbReference type="Pfam" id="PF00561">
    <property type="entry name" value="Abhydrolase_1"/>
    <property type="match status" value="1"/>
</dbReference>
<dbReference type="Proteomes" id="UP001521222">
    <property type="component" value="Unassembled WGS sequence"/>
</dbReference>
<evidence type="ECO:0000259" key="1">
    <source>
        <dbReference type="Pfam" id="PF00561"/>
    </source>
</evidence>
<dbReference type="SUPFAM" id="SSF53474">
    <property type="entry name" value="alpha/beta-Hydrolases"/>
    <property type="match status" value="1"/>
</dbReference>
<dbReference type="PANTHER" id="PTHR43433">
    <property type="entry name" value="HYDROLASE, ALPHA/BETA FOLD FAMILY PROTEIN"/>
    <property type="match status" value="1"/>
</dbReference>
<reference evidence="2 3" key="1">
    <citation type="submission" date="2024-02" db="EMBL/GenBank/DDBJ databases">
        <title>De novo assembly and annotation of 12 fungi associated with fruit tree decline syndrome in Ontario, Canada.</title>
        <authorList>
            <person name="Sulman M."/>
            <person name="Ellouze W."/>
            <person name="Ilyukhin E."/>
        </authorList>
    </citation>
    <scope>NUCLEOTIDE SEQUENCE [LARGE SCALE GENOMIC DNA]</scope>
    <source>
        <strain evidence="2 3">M97-236</strain>
    </source>
</reference>
<gene>
    <name evidence="2" type="ORF">SLS59_009720</name>
</gene>
<keyword evidence="3" id="KW-1185">Reference proteome</keyword>
<protein>
    <recommendedName>
        <fullName evidence="1">AB hydrolase-1 domain-containing protein</fullName>
    </recommendedName>
</protein>
<accession>A0ABR3QK11</accession>
<dbReference type="Gene3D" id="3.40.50.1820">
    <property type="entry name" value="alpha/beta hydrolase"/>
    <property type="match status" value="1"/>
</dbReference>
<dbReference type="InterPro" id="IPR000073">
    <property type="entry name" value="AB_hydrolase_1"/>
</dbReference>
<name>A0ABR3QK11_9PLEO</name>
<dbReference type="InterPro" id="IPR050471">
    <property type="entry name" value="AB_hydrolase"/>
</dbReference>
<sequence>MAPLTAEELQKHPEYEHTIWKLTPDQEGKVPVAKDRGGPINVAYEVHGHGNRKIVWIMGLGGMKYAWQRQTKDFGHTQADKYSCLVYDNRGIGDSDKPRSRYSTSEMAKDAVEVIDHIGWTDKRQLHVIGISMGGMIAQEVAMLIPDRVCTLSLVSTAAGVFRTTGFIENLYNRAGLLIPKSIDSQIESVKKNLYTPSWLDAPDTLEPVVQPFPTNGDRFGANELWKRQHPEYFAKPGFISQLIAAGWHHKSPEQLQQIAKTVGKKRIMVVHGTEDQMITFPHGVVLWRGLEKGQGKTGTENWLGIEDEKDVWEEGEVEKHFVKGQGHVLPAEMRVEFQGWVEGLIERETIPPASAQKLSKQQFRTMCASKPTSKPIRPVRFHNVSSARELILTLGSQYMSSFLGPNNIPSNQLLHGNLNRLRDRTVYLPLSVIESLFYQLEFRLTLAHRATWLLETAKIALPNGLRCNQFDEYMFRRQKAGHPNGLEAKKYGMARRMIFTAILPIPKEDTQGPLAADDLKRVQSDIECNAEIRGQERDLFVNTGERVRSLSPDHIRRRRADTATAKLGAIPELLFPPMSPEQKGWLQFDDSDLYDDISVFTHMDI</sequence>
<proteinExistence type="predicted"/>
<evidence type="ECO:0000313" key="3">
    <source>
        <dbReference type="Proteomes" id="UP001521222"/>
    </source>
</evidence>
<comment type="caution">
    <text evidence="2">The sequence shown here is derived from an EMBL/GenBank/DDBJ whole genome shotgun (WGS) entry which is preliminary data.</text>
</comment>